<feature type="region of interest" description="Disordered" evidence="1">
    <location>
        <begin position="1"/>
        <end position="44"/>
    </location>
</feature>
<proteinExistence type="predicted"/>
<keyword evidence="3" id="KW-1185">Reference proteome</keyword>
<dbReference type="AlphaFoldDB" id="A0A8C0U4Q1"/>
<evidence type="ECO:0000256" key="1">
    <source>
        <dbReference type="SAM" id="MobiDB-lite"/>
    </source>
</evidence>
<name>A0A8C0U4Q1_CYACU</name>
<feature type="compositionally biased region" description="Polar residues" evidence="1">
    <location>
        <begin position="7"/>
        <end position="16"/>
    </location>
</feature>
<feature type="compositionally biased region" description="Polar residues" evidence="1">
    <location>
        <begin position="30"/>
        <end position="42"/>
    </location>
</feature>
<accession>A0A8C0U4Q1</accession>
<evidence type="ECO:0000313" key="2">
    <source>
        <dbReference type="Ensembl" id="ENSCCEP00000003759.1"/>
    </source>
</evidence>
<protein>
    <submittedName>
        <fullName evidence="2">Uncharacterized protein</fullName>
    </submittedName>
</protein>
<evidence type="ECO:0000313" key="3">
    <source>
        <dbReference type="Proteomes" id="UP000694410"/>
    </source>
</evidence>
<dbReference type="Ensembl" id="ENSCCET00000006274.1">
    <property type="protein sequence ID" value="ENSCCEP00000003759.1"/>
    <property type="gene ID" value="ENSCCEG00000004201.1"/>
</dbReference>
<dbReference type="Proteomes" id="UP000694410">
    <property type="component" value="Unplaced"/>
</dbReference>
<sequence length="192" mass="20736">PPDASQRRMNGSSISRLAQRHRPGPASPHVSCQRNSQLSTGIPTYPKPFLPGIPSYPQPFLPGIPSYPQPFVPGIPGYPQPFVPGIPSYPQPFLPGIPSYPQLLSHNYPGIFPHSQSHLTLLGPSQQGFPADPFAQIQDRGSHVGDFGPKAETLHGKIPGSAPKQEGIVGIHPKMAPHGITAFPAIFWRIFP</sequence>
<organism evidence="2 3">
    <name type="scientific">Cyanistes caeruleus</name>
    <name type="common">Eurasian blue tit</name>
    <name type="synonym">Parus caeruleus</name>
    <dbReference type="NCBI Taxonomy" id="156563"/>
    <lineage>
        <taxon>Eukaryota</taxon>
        <taxon>Metazoa</taxon>
        <taxon>Chordata</taxon>
        <taxon>Craniata</taxon>
        <taxon>Vertebrata</taxon>
        <taxon>Euteleostomi</taxon>
        <taxon>Archelosauria</taxon>
        <taxon>Archosauria</taxon>
        <taxon>Dinosauria</taxon>
        <taxon>Saurischia</taxon>
        <taxon>Theropoda</taxon>
        <taxon>Coelurosauria</taxon>
        <taxon>Aves</taxon>
        <taxon>Neognathae</taxon>
        <taxon>Neoaves</taxon>
        <taxon>Telluraves</taxon>
        <taxon>Australaves</taxon>
        <taxon>Passeriformes</taxon>
        <taxon>Paridae</taxon>
        <taxon>Cyanistes</taxon>
    </lineage>
</organism>
<reference evidence="2" key="1">
    <citation type="submission" date="2025-08" db="UniProtKB">
        <authorList>
            <consortium name="Ensembl"/>
        </authorList>
    </citation>
    <scope>IDENTIFICATION</scope>
</reference>
<reference evidence="2" key="2">
    <citation type="submission" date="2025-09" db="UniProtKB">
        <authorList>
            <consortium name="Ensembl"/>
        </authorList>
    </citation>
    <scope>IDENTIFICATION</scope>
</reference>